<protein>
    <submittedName>
        <fullName evidence="1">Uncharacterized protein</fullName>
    </submittedName>
</protein>
<organism evidence="1 2">
    <name type="scientific">Amblyomma americanum</name>
    <name type="common">Lone star tick</name>
    <dbReference type="NCBI Taxonomy" id="6943"/>
    <lineage>
        <taxon>Eukaryota</taxon>
        <taxon>Metazoa</taxon>
        <taxon>Ecdysozoa</taxon>
        <taxon>Arthropoda</taxon>
        <taxon>Chelicerata</taxon>
        <taxon>Arachnida</taxon>
        <taxon>Acari</taxon>
        <taxon>Parasitiformes</taxon>
        <taxon>Ixodida</taxon>
        <taxon>Ixodoidea</taxon>
        <taxon>Ixodidae</taxon>
        <taxon>Amblyomminae</taxon>
        <taxon>Amblyomma</taxon>
    </lineage>
</organism>
<evidence type="ECO:0000313" key="2">
    <source>
        <dbReference type="Proteomes" id="UP001321473"/>
    </source>
</evidence>
<evidence type="ECO:0000313" key="1">
    <source>
        <dbReference type="EMBL" id="KAK8772384.1"/>
    </source>
</evidence>
<name>A0AAQ4ECI1_AMBAM</name>
<comment type="caution">
    <text evidence="1">The sequence shown here is derived from an EMBL/GenBank/DDBJ whole genome shotgun (WGS) entry which is preliminary data.</text>
</comment>
<dbReference type="AlphaFoldDB" id="A0AAQ4ECI1"/>
<dbReference type="EMBL" id="JARKHS020018383">
    <property type="protein sequence ID" value="KAK8772384.1"/>
    <property type="molecule type" value="Genomic_DNA"/>
</dbReference>
<dbReference type="Proteomes" id="UP001321473">
    <property type="component" value="Unassembled WGS sequence"/>
</dbReference>
<proteinExistence type="predicted"/>
<accession>A0AAQ4ECI1</accession>
<keyword evidence="2" id="KW-1185">Reference proteome</keyword>
<gene>
    <name evidence="1" type="ORF">V5799_024372</name>
</gene>
<reference evidence="1 2" key="1">
    <citation type="journal article" date="2023" name="Arcadia Sci">
        <title>De novo assembly of a long-read Amblyomma americanum tick genome.</title>
        <authorList>
            <person name="Chou S."/>
            <person name="Poskanzer K.E."/>
            <person name="Rollins M."/>
            <person name="Thuy-Boun P.S."/>
        </authorList>
    </citation>
    <scope>NUCLEOTIDE SEQUENCE [LARGE SCALE GENOMIC DNA]</scope>
    <source>
        <strain evidence="1">F_SG_1</strain>
        <tissue evidence="1">Salivary glands</tissue>
    </source>
</reference>
<sequence>MLDLDDLVTAYLKRELAPSTDVDCKQTSGEDCVLVFLVRADTCSPAELHPATPTHCSNCRKAPMPGAAFCRPVRAINTPVFTRRARCRSVLAAPLHHRMHQPRLMRLLSGAGPQKRRFLSLHIGSGSRWKAEVVVHGALADAAVQATCTTITTFRAETC</sequence>